<gene>
    <name evidence="1" type="ORF">US54_C0025G0014</name>
</gene>
<reference evidence="1 2" key="1">
    <citation type="journal article" date="2015" name="Nature">
        <title>rRNA introns, odd ribosomes, and small enigmatic genomes across a large radiation of phyla.</title>
        <authorList>
            <person name="Brown C.T."/>
            <person name="Hug L.A."/>
            <person name="Thomas B.C."/>
            <person name="Sharon I."/>
            <person name="Castelle C.J."/>
            <person name="Singh A."/>
            <person name="Wilkins M.J."/>
            <person name="Williams K.H."/>
            <person name="Banfield J.F."/>
        </authorList>
    </citation>
    <scope>NUCLEOTIDE SEQUENCE [LARGE SCALE GENOMIC DNA]</scope>
</reference>
<feature type="non-terminal residue" evidence="1">
    <location>
        <position position="47"/>
    </location>
</feature>
<name>A0A0G0KB37_9BACT</name>
<dbReference type="EMBL" id="LBTJ01000025">
    <property type="protein sequence ID" value="KKQ37796.1"/>
    <property type="molecule type" value="Genomic_DNA"/>
</dbReference>
<evidence type="ECO:0000313" key="2">
    <source>
        <dbReference type="Proteomes" id="UP000034471"/>
    </source>
</evidence>
<comment type="caution">
    <text evidence="1">The sequence shown here is derived from an EMBL/GenBank/DDBJ whole genome shotgun (WGS) entry which is preliminary data.</text>
</comment>
<dbReference type="AlphaFoldDB" id="A0A0G0KB37"/>
<protein>
    <recommendedName>
        <fullName evidence="3">PD-(D/E)XK endonuclease-like domain-containing protein</fullName>
    </recommendedName>
</protein>
<organism evidence="1 2">
    <name type="scientific">Candidatus Roizmanbacteria bacterium GW2011_GWA2_37_7</name>
    <dbReference type="NCBI Taxonomy" id="1618481"/>
    <lineage>
        <taxon>Bacteria</taxon>
        <taxon>Candidatus Roizmaniibacteriota</taxon>
    </lineage>
</organism>
<accession>A0A0G0KB37</accession>
<proteinExistence type="predicted"/>
<sequence>MAPDKFSAVWVSHTSISDFLQCPYAYYLKHVYKDPKTGHKMKIMSPP</sequence>
<evidence type="ECO:0008006" key="3">
    <source>
        <dbReference type="Google" id="ProtNLM"/>
    </source>
</evidence>
<evidence type="ECO:0000313" key="1">
    <source>
        <dbReference type="EMBL" id="KKQ37796.1"/>
    </source>
</evidence>
<dbReference type="STRING" id="1618481.US54_C0025G0014"/>
<dbReference type="Proteomes" id="UP000034471">
    <property type="component" value="Unassembled WGS sequence"/>
</dbReference>